<dbReference type="GO" id="GO:0035435">
    <property type="term" value="P:phosphate ion transmembrane transport"/>
    <property type="evidence" value="ECO:0007669"/>
    <property type="project" value="InterPro"/>
</dbReference>
<organism evidence="13 14">
    <name type="scientific">Microbacterium natoriense</name>
    <dbReference type="NCBI Taxonomy" id="284570"/>
    <lineage>
        <taxon>Bacteria</taxon>
        <taxon>Bacillati</taxon>
        <taxon>Actinomycetota</taxon>
        <taxon>Actinomycetes</taxon>
        <taxon>Micrococcales</taxon>
        <taxon>Microbacteriaceae</taxon>
        <taxon>Microbacterium</taxon>
    </lineage>
</organism>
<keyword evidence="5 10" id="KW-1003">Cell membrane</keyword>
<evidence type="ECO:0000256" key="11">
    <source>
        <dbReference type="SAM" id="MobiDB-lite"/>
    </source>
</evidence>
<dbReference type="SUPFAM" id="SSF161098">
    <property type="entry name" value="MetI-like"/>
    <property type="match status" value="1"/>
</dbReference>
<feature type="region of interest" description="Disordered" evidence="11">
    <location>
        <begin position="407"/>
        <end position="428"/>
    </location>
</feature>
<keyword evidence="4" id="KW-0813">Transport</keyword>
<dbReference type="InterPro" id="IPR005672">
    <property type="entry name" value="Phosphate_PstA"/>
</dbReference>
<feature type="transmembrane region" description="Helical" evidence="10">
    <location>
        <begin position="112"/>
        <end position="136"/>
    </location>
</feature>
<feature type="transmembrane region" description="Helical" evidence="10">
    <location>
        <begin position="356"/>
        <end position="376"/>
    </location>
</feature>
<feature type="transmembrane region" description="Helical" evidence="10">
    <location>
        <begin position="52"/>
        <end position="74"/>
    </location>
</feature>
<dbReference type="InterPro" id="IPR035906">
    <property type="entry name" value="MetI-like_sf"/>
</dbReference>
<feature type="transmembrane region" description="Helical" evidence="10">
    <location>
        <begin position="80"/>
        <end position="100"/>
    </location>
</feature>
<comment type="function">
    <text evidence="1">Part of the binding-protein-dependent transport system for phosphate; probably responsible for the translocation of the substrate across the membrane.</text>
</comment>
<keyword evidence="7 10" id="KW-0812">Transmembrane</keyword>
<evidence type="ECO:0000256" key="9">
    <source>
        <dbReference type="ARBA" id="ARBA00023136"/>
    </source>
</evidence>
<comment type="subcellular location">
    <subcellularLocation>
        <location evidence="2 10">Cell membrane</location>
        <topology evidence="2 10">Multi-pass membrane protein</topology>
    </subcellularLocation>
</comment>
<evidence type="ECO:0000313" key="14">
    <source>
        <dbReference type="Proteomes" id="UP001244427"/>
    </source>
</evidence>
<dbReference type="InterPro" id="IPR051408">
    <property type="entry name" value="Phosphate_transprt_permease"/>
</dbReference>
<dbReference type="CDD" id="cd06261">
    <property type="entry name" value="TM_PBP2"/>
    <property type="match status" value="1"/>
</dbReference>
<evidence type="ECO:0000256" key="2">
    <source>
        <dbReference type="ARBA" id="ARBA00004651"/>
    </source>
</evidence>
<reference evidence="13 14" key="1">
    <citation type="submission" date="2023-07" db="EMBL/GenBank/DDBJ databases">
        <title>Comparative genomics of wheat-associated soil bacteria to identify genetic determinants of phenazine resistance.</title>
        <authorList>
            <person name="Mouncey N."/>
        </authorList>
    </citation>
    <scope>NUCLEOTIDE SEQUENCE [LARGE SCALE GENOMIC DNA]</scope>
    <source>
        <strain evidence="13 14">W4I9-1</strain>
    </source>
</reference>
<evidence type="ECO:0000259" key="12">
    <source>
        <dbReference type="PROSITE" id="PS50928"/>
    </source>
</evidence>
<dbReference type="Pfam" id="PF00528">
    <property type="entry name" value="BPD_transp_1"/>
    <property type="match status" value="1"/>
</dbReference>
<keyword evidence="9 10" id="KW-0472">Membrane</keyword>
<keyword evidence="14" id="KW-1185">Reference proteome</keyword>
<protein>
    <recommendedName>
        <fullName evidence="10">Phosphate transport system permease protein PstA</fullName>
    </recommendedName>
</protein>
<evidence type="ECO:0000256" key="3">
    <source>
        <dbReference type="ARBA" id="ARBA00007069"/>
    </source>
</evidence>
<sequence length="428" mass="45514">MSEQIITDRVRRRATLPGRVTRTQVPGKDGRLPHRTSPRERRNLAAIRREDVLRLVGAAAAAIATTAWAGTQVLPLQGPLAFVLVAYALFLAFFLLLVSFDDGRVAVWDRFAAVVIHSAAVVLLLALSVVVVFTLVRGADAFLKPNFWVEDLSLAGPLDPLTAGGMAHAALGTLMMIGLSLSIAIPLGLLCAVFLAEFPSPFATIVRTVTEAMTALPSIVCGLFIYATYILLFGFDKSGFAASLAITIMILPIIIRSADVVLRLVPATLKEASLAMGSSQWRTIWHVVLPTSKSGLMTAIVLGTARGIGETSPVLLTAGYTTFFNANPFSGPMVSLPFATFTLVKSPEPTQIARGFGAAAVLMVLVFVLFLLARLVGGKGAGVLSARGLTRARAASARIARRFDAVDGSPDAPVTDEASTDRFSRSRR</sequence>
<name>A0AAW8F166_9MICO</name>
<evidence type="ECO:0000256" key="4">
    <source>
        <dbReference type="ARBA" id="ARBA00022448"/>
    </source>
</evidence>
<evidence type="ECO:0000256" key="5">
    <source>
        <dbReference type="ARBA" id="ARBA00022475"/>
    </source>
</evidence>
<feature type="compositionally biased region" description="Basic and acidic residues" evidence="11">
    <location>
        <begin position="419"/>
        <end position="428"/>
    </location>
</feature>
<dbReference type="Proteomes" id="UP001244427">
    <property type="component" value="Unassembled WGS sequence"/>
</dbReference>
<feature type="transmembrane region" description="Helical" evidence="10">
    <location>
        <begin position="169"/>
        <end position="195"/>
    </location>
</feature>
<evidence type="ECO:0000256" key="7">
    <source>
        <dbReference type="ARBA" id="ARBA00022692"/>
    </source>
</evidence>
<evidence type="ECO:0000313" key="13">
    <source>
        <dbReference type="EMBL" id="MDQ0648226.1"/>
    </source>
</evidence>
<dbReference type="EMBL" id="JAUSXV010000001">
    <property type="protein sequence ID" value="MDQ0648226.1"/>
    <property type="molecule type" value="Genomic_DNA"/>
</dbReference>
<evidence type="ECO:0000256" key="6">
    <source>
        <dbReference type="ARBA" id="ARBA00022592"/>
    </source>
</evidence>
<dbReference type="RefSeq" id="WP_307296729.1">
    <property type="nucleotide sequence ID" value="NZ_JAUSXV010000001.1"/>
</dbReference>
<dbReference type="PROSITE" id="PS50928">
    <property type="entry name" value="ABC_TM1"/>
    <property type="match status" value="1"/>
</dbReference>
<dbReference type="Gene3D" id="1.10.3720.10">
    <property type="entry name" value="MetI-like"/>
    <property type="match status" value="1"/>
</dbReference>
<dbReference type="GO" id="GO:0005315">
    <property type="term" value="F:phosphate transmembrane transporter activity"/>
    <property type="evidence" value="ECO:0007669"/>
    <property type="project" value="InterPro"/>
</dbReference>
<gene>
    <name evidence="13" type="ORF">QFZ53_002422</name>
</gene>
<dbReference type="AlphaFoldDB" id="A0AAW8F166"/>
<evidence type="ECO:0000256" key="1">
    <source>
        <dbReference type="ARBA" id="ARBA00003510"/>
    </source>
</evidence>
<dbReference type="PANTHER" id="PTHR42922">
    <property type="entry name" value="PHOSPHATE TRANSPORT SYSTEM PERMEASE PROTEIN PSTA"/>
    <property type="match status" value="1"/>
</dbReference>
<keyword evidence="6" id="KW-0592">Phosphate transport</keyword>
<dbReference type="PANTHER" id="PTHR42922:SF1">
    <property type="entry name" value="PHOSPHATE TRANSPORT SYSTEM PERMEASE PROTEIN PSTA"/>
    <property type="match status" value="1"/>
</dbReference>
<dbReference type="InterPro" id="IPR000515">
    <property type="entry name" value="MetI-like"/>
</dbReference>
<comment type="caution">
    <text evidence="13">The sequence shown here is derived from an EMBL/GenBank/DDBJ whole genome shotgun (WGS) entry which is preliminary data.</text>
</comment>
<proteinExistence type="inferred from homology"/>
<evidence type="ECO:0000256" key="10">
    <source>
        <dbReference type="RuleBase" id="RU363043"/>
    </source>
</evidence>
<evidence type="ECO:0000256" key="8">
    <source>
        <dbReference type="ARBA" id="ARBA00022989"/>
    </source>
</evidence>
<feature type="transmembrane region" description="Helical" evidence="10">
    <location>
        <begin position="215"/>
        <end position="235"/>
    </location>
</feature>
<keyword evidence="8 10" id="KW-1133">Transmembrane helix</keyword>
<feature type="domain" description="ABC transmembrane type-1" evidence="12">
    <location>
        <begin position="170"/>
        <end position="373"/>
    </location>
</feature>
<comment type="similarity">
    <text evidence="3 10">Belongs to the binding-protein-dependent transport system permease family. CysTW subfamily.</text>
</comment>
<dbReference type="GO" id="GO:0005886">
    <property type="term" value="C:plasma membrane"/>
    <property type="evidence" value="ECO:0007669"/>
    <property type="project" value="UniProtKB-SubCell"/>
</dbReference>
<dbReference type="NCBIfam" id="TIGR00974">
    <property type="entry name" value="3a0107s02c"/>
    <property type="match status" value="1"/>
</dbReference>
<feature type="transmembrane region" description="Helical" evidence="10">
    <location>
        <begin position="241"/>
        <end position="262"/>
    </location>
</feature>
<accession>A0AAW8F166</accession>
<feature type="transmembrane region" description="Helical" evidence="10">
    <location>
        <begin position="323"/>
        <end position="344"/>
    </location>
</feature>